<dbReference type="InterPro" id="IPR038592">
    <property type="entry name" value="CheD-like_sf"/>
</dbReference>
<keyword evidence="1 3" id="KW-0145">Chemotaxis</keyword>
<dbReference type="GO" id="GO:0006935">
    <property type="term" value="P:chemotaxis"/>
    <property type="evidence" value="ECO:0007669"/>
    <property type="project" value="UniProtKB-UniRule"/>
</dbReference>
<dbReference type="SUPFAM" id="SSF64438">
    <property type="entry name" value="CNF1/YfiH-like putative cysteine hydrolases"/>
    <property type="match status" value="1"/>
</dbReference>
<comment type="caution">
    <text evidence="4">The sequence shown here is derived from an EMBL/GenBank/DDBJ whole genome shotgun (WGS) entry which is preliminary data.</text>
</comment>
<dbReference type="EMBL" id="QETA01000008">
    <property type="protein sequence ID" value="PWF21206.1"/>
    <property type="molecule type" value="Genomic_DNA"/>
</dbReference>
<comment type="function">
    <text evidence="3">Probably deamidates glutamine residues to glutamate on methyl-accepting chemotaxis receptors (MCPs), playing an important role in chemotaxis.</text>
</comment>
<dbReference type="InterPro" id="IPR005659">
    <property type="entry name" value="Chemorcpt_Glu_NH3ase_CheD"/>
</dbReference>
<dbReference type="InterPro" id="IPR011324">
    <property type="entry name" value="Cytotoxic_necrot_fac-like_cat"/>
</dbReference>
<protein>
    <recommendedName>
        <fullName evidence="3">Probable chemoreceptor glutamine deamidase CheD</fullName>
        <ecNumber evidence="3">3.5.1.44</ecNumber>
    </recommendedName>
</protein>
<dbReference type="PANTHER" id="PTHR35147:SF2">
    <property type="entry name" value="CHEMORECEPTOR GLUTAMINE DEAMIDASE CHED-RELATED"/>
    <property type="match status" value="1"/>
</dbReference>
<comment type="catalytic activity">
    <reaction evidence="3">
        <text>L-glutaminyl-[protein] + H2O = L-glutamyl-[protein] + NH4(+)</text>
        <dbReference type="Rhea" id="RHEA:16441"/>
        <dbReference type="Rhea" id="RHEA-COMP:10207"/>
        <dbReference type="Rhea" id="RHEA-COMP:10208"/>
        <dbReference type="ChEBI" id="CHEBI:15377"/>
        <dbReference type="ChEBI" id="CHEBI:28938"/>
        <dbReference type="ChEBI" id="CHEBI:29973"/>
        <dbReference type="ChEBI" id="CHEBI:30011"/>
        <dbReference type="EC" id="3.5.1.44"/>
    </reaction>
</comment>
<evidence type="ECO:0000313" key="4">
    <source>
        <dbReference type="EMBL" id="PWF21206.1"/>
    </source>
</evidence>
<dbReference type="Proteomes" id="UP000245212">
    <property type="component" value="Unassembled WGS sequence"/>
</dbReference>
<evidence type="ECO:0000256" key="2">
    <source>
        <dbReference type="ARBA" id="ARBA00022801"/>
    </source>
</evidence>
<reference evidence="5" key="1">
    <citation type="submission" date="2018-05" db="EMBL/GenBank/DDBJ databases">
        <authorList>
            <person name="Li Y."/>
        </authorList>
    </citation>
    <scope>NUCLEOTIDE SEQUENCE [LARGE SCALE GENOMIC DNA]</scope>
    <source>
        <strain evidence="5">3d-2-2</strain>
    </source>
</reference>
<evidence type="ECO:0000256" key="3">
    <source>
        <dbReference type="HAMAP-Rule" id="MF_01440"/>
    </source>
</evidence>
<keyword evidence="2 3" id="KW-0378">Hydrolase</keyword>
<evidence type="ECO:0000256" key="1">
    <source>
        <dbReference type="ARBA" id="ARBA00022500"/>
    </source>
</evidence>
<keyword evidence="4" id="KW-0675">Receptor</keyword>
<gene>
    <name evidence="3" type="primary">cheD</name>
    <name evidence="4" type="ORF">DD235_15410</name>
</gene>
<keyword evidence="5" id="KW-1185">Reference proteome</keyword>
<dbReference type="Pfam" id="PF03975">
    <property type="entry name" value="CheD"/>
    <property type="match status" value="1"/>
</dbReference>
<accession>A0A2V1JTK2</accession>
<dbReference type="NCBIfam" id="NF010013">
    <property type="entry name" value="PRK13487.1"/>
    <property type="match status" value="1"/>
</dbReference>
<evidence type="ECO:0000313" key="5">
    <source>
        <dbReference type="Proteomes" id="UP000245212"/>
    </source>
</evidence>
<comment type="similarity">
    <text evidence="3">Belongs to the CheD family.</text>
</comment>
<dbReference type="CDD" id="cd16352">
    <property type="entry name" value="CheD"/>
    <property type="match status" value="1"/>
</dbReference>
<sequence length="249" mass="26861">MKALGPDARATREYYDNDHQTAAVKILPNEYYVAKAGQGMMLTTVLGSCVAACIRDPHTGVGGMNHFMLPGGAQTGGDSTMRYGAYAMEVLINEILKAGAVRERLEAKVFGGGAVLHQMTYLDIGNRNSDFVLEYLKVEHIRIAAQDLRGTHARRVNYFPATGQVLVRKLAGSRDDADVIRQEDELQRFMGASPRAGRVELLGGGRKPAVGGAGTAAAGAGSSAMERLRAYNQSGRVELLQRPPKKEKL</sequence>
<dbReference type="GO" id="GO:0050568">
    <property type="term" value="F:protein-glutamine glutaminase activity"/>
    <property type="evidence" value="ECO:0007669"/>
    <property type="project" value="UniProtKB-UniRule"/>
</dbReference>
<dbReference type="EC" id="3.5.1.44" evidence="3"/>
<dbReference type="AlphaFoldDB" id="A0A2V1JTK2"/>
<dbReference type="HAMAP" id="MF_01440">
    <property type="entry name" value="CheD"/>
    <property type="match status" value="1"/>
</dbReference>
<dbReference type="Gene3D" id="3.30.1330.200">
    <property type="match status" value="1"/>
</dbReference>
<organism evidence="4 5">
    <name type="scientific">Corticimicrobacter populi</name>
    <dbReference type="NCBI Taxonomy" id="2175229"/>
    <lineage>
        <taxon>Bacteria</taxon>
        <taxon>Pseudomonadati</taxon>
        <taxon>Pseudomonadota</taxon>
        <taxon>Betaproteobacteria</taxon>
        <taxon>Burkholderiales</taxon>
        <taxon>Alcaligenaceae</taxon>
        <taxon>Corticimicrobacter</taxon>
    </lineage>
</organism>
<dbReference type="RefSeq" id="WP_109063013.1">
    <property type="nucleotide sequence ID" value="NZ_QETA01000008.1"/>
</dbReference>
<proteinExistence type="inferred from homology"/>
<name>A0A2V1JTK2_9BURK</name>
<dbReference type="PANTHER" id="PTHR35147">
    <property type="entry name" value="CHEMORECEPTOR GLUTAMINE DEAMIDASE CHED-RELATED"/>
    <property type="match status" value="1"/>
</dbReference>